<keyword evidence="3 6" id="KW-0812">Transmembrane</keyword>
<dbReference type="NCBIfam" id="TIGR00374">
    <property type="entry name" value="flippase-like domain"/>
    <property type="match status" value="1"/>
</dbReference>
<dbReference type="GO" id="GO:0046677">
    <property type="term" value="P:response to antibiotic"/>
    <property type="evidence" value="ECO:0007669"/>
    <property type="project" value="UniProtKB-KW"/>
</dbReference>
<dbReference type="EC" id="2.3.2.3" evidence="6"/>
<dbReference type="RefSeq" id="WP_118334725.1">
    <property type="nucleotide sequence ID" value="NZ_AP025567.1"/>
</dbReference>
<dbReference type="Pfam" id="PF03706">
    <property type="entry name" value="LPG_synthase_TM"/>
    <property type="match status" value="1"/>
</dbReference>
<dbReference type="Proteomes" id="UP000284841">
    <property type="component" value="Unassembled WGS sequence"/>
</dbReference>
<evidence type="ECO:0000256" key="3">
    <source>
        <dbReference type="ARBA" id="ARBA00022692"/>
    </source>
</evidence>
<keyword evidence="2" id="KW-1003">Cell membrane</keyword>
<keyword evidence="4 6" id="KW-1133">Transmembrane helix</keyword>
<dbReference type="GO" id="GO:0050071">
    <property type="term" value="F:phosphatidylglycerol lysyltransferase activity"/>
    <property type="evidence" value="ECO:0007669"/>
    <property type="project" value="UniProtKB-EC"/>
</dbReference>
<evidence type="ECO:0000256" key="4">
    <source>
        <dbReference type="ARBA" id="ARBA00022989"/>
    </source>
</evidence>
<sequence length="349" mass="38344">MNHKILQILKNGGLFVLLLGLTFYIILKDNSLSQIASAVSDVELPYIFLGIGAMAIFLSCEALNIMRCLKLFGYEVSPLSAMKYAAVGFFFSSVTPSASGGQPMQVYYMYKDHIEVSHSTLALLFELLSFETVTVTLSIIGFLYQRNTISASMGNLKYLLLIGVGLNLMVMLLLIMAIFSRNAIKKAAKAVTRLVGFFSKTKADVLEELFTEQITEYQQSARYFKENKMIFAKTLTTTLVQILAMYSVPFLVYKGFGLGDFNVLEVIALQSVLYVAVSALPLPGALGVSESAFMILFRTMFPAGILSSAMVLSRGISFYLFVLVTGLCVAGLVLIKKKGASYGLYHTNC</sequence>
<comment type="caution">
    <text evidence="7">The sequence shown here is derived from an EMBL/GenBank/DDBJ whole genome shotgun (WGS) entry which is preliminary data.</text>
</comment>
<dbReference type="EMBL" id="QRMS01000002">
    <property type="protein sequence ID" value="RHJ88142.1"/>
    <property type="molecule type" value="Genomic_DNA"/>
</dbReference>
<feature type="transmembrane region" description="Helical" evidence="6">
    <location>
        <begin position="47"/>
        <end position="66"/>
    </location>
</feature>
<keyword evidence="6" id="KW-0808">Transferase</keyword>
<feature type="transmembrane region" description="Helical" evidence="6">
    <location>
        <begin position="156"/>
        <end position="179"/>
    </location>
</feature>
<keyword evidence="6" id="KW-0046">Antibiotic resistance</keyword>
<dbReference type="OrthoDB" id="9810654at2"/>
<evidence type="ECO:0000256" key="5">
    <source>
        <dbReference type="ARBA" id="ARBA00023136"/>
    </source>
</evidence>
<feature type="transmembrane region" description="Helical" evidence="6">
    <location>
        <begin position="318"/>
        <end position="335"/>
    </location>
</feature>
<dbReference type="PANTHER" id="PTHR37693">
    <property type="entry name" value="PHOSPHATIDYLGLYCEROL LYSYLTRANSFERASE"/>
    <property type="match status" value="1"/>
</dbReference>
<keyword evidence="8" id="KW-1185">Reference proteome</keyword>
<dbReference type="PANTHER" id="PTHR37693:SF1">
    <property type="entry name" value="INTEGRAL MEMBRANE PROTEIN"/>
    <property type="match status" value="1"/>
</dbReference>
<keyword evidence="5 6" id="KW-0472">Membrane</keyword>
<evidence type="ECO:0000256" key="2">
    <source>
        <dbReference type="ARBA" id="ARBA00022475"/>
    </source>
</evidence>
<dbReference type="GO" id="GO:0005886">
    <property type="term" value="C:plasma membrane"/>
    <property type="evidence" value="ECO:0007669"/>
    <property type="project" value="UniProtKB-SubCell"/>
</dbReference>
<comment type="subcellular location">
    <subcellularLocation>
        <location evidence="1 6">Cell membrane</location>
        <topology evidence="1 6">Multi-pass membrane protein</topology>
    </subcellularLocation>
</comment>
<feature type="transmembrane region" description="Helical" evidence="6">
    <location>
        <begin position="295"/>
        <end position="312"/>
    </location>
</feature>
<feature type="transmembrane region" description="Helical" evidence="6">
    <location>
        <begin position="121"/>
        <end position="144"/>
    </location>
</feature>
<feature type="transmembrane region" description="Helical" evidence="6">
    <location>
        <begin position="267"/>
        <end position="288"/>
    </location>
</feature>
<accession>A0A415E3D0</accession>
<dbReference type="STRING" id="1776384.GCA_900086585_03713"/>
<dbReference type="InterPro" id="IPR022791">
    <property type="entry name" value="L-PG_synthase/AglD"/>
</dbReference>
<protein>
    <recommendedName>
        <fullName evidence="6">Phosphatidylglycerol lysyltransferase</fullName>
        <ecNumber evidence="6">2.3.2.3</ecNumber>
    </recommendedName>
    <alternativeName>
        <fullName evidence="6">Lysylphosphatidylglycerol synthase</fullName>
    </alternativeName>
</protein>
<evidence type="ECO:0000313" key="8">
    <source>
        <dbReference type="Proteomes" id="UP000284841"/>
    </source>
</evidence>
<comment type="catalytic activity">
    <reaction evidence="6">
        <text>L-lysyl-tRNA(Lys) + a 1,2-diacyl-sn-glycero-3-phospho-(1'-sn-glycerol) = a 1,2-diacyl-sn-glycero-3-phospho-1'-(3'-O-L-lysyl)-sn-glycerol + tRNA(Lys)</text>
        <dbReference type="Rhea" id="RHEA:10668"/>
        <dbReference type="Rhea" id="RHEA-COMP:9696"/>
        <dbReference type="Rhea" id="RHEA-COMP:9697"/>
        <dbReference type="ChEBI" id="CHEBI:64716"/>
        <dbReference type="ChEBI" id="CHEBI:75792"/>
        <dbReference type="ChEBI" id="CHEBI:78442"/>
        <dbReference type="ChEBI" id="CHEBI:78529"/>
        <dbReference type="EC" id="2.3.2.3"/>
    </reaction>
</comment>
<name>A0A415E3D0_9FIRM</name>
<comment type="function">
    <text evidence="6">Catalyzes the transfer of a lysyl group from L-lysyl-tRNA(Lys) to membrane-bound phosphatidylglycerol (PG), which produces lysylphosphatidylglycerol (LPG), a major component of the bacterial membrane with a positive net charge. LPG synthesis contributes to bacterial virulence as it is involved in the resistance mechanism against cationic antimicrobial peptides (CAMP) produces by the host's immune system (defensins, cathelicidins) and by the competing microorganisms.</text>
</comment>
<evidence type="ECO:0000256" key="1">
    <source>
        <dbReference type="ARBA" id="ARBA00004651"/>
    </source>
</evidence>
<proteinExistence type="inferred from homology"/>
<gene>
    <name evidence="6" type="primary">mprF</name>
    <name evidence="7" type="ORF">DW099_06910</name>
</gene>
<feature type="transmembrane region" description="Helical" evidence="6">
    <location>
        <begin position="230"/>
        <end position="252"/>
    </location>
</feature>
<dbReference type="GO" id="GO:0006629">
    <property type="term" value="P:lipid metabolic process"/>
    <property type="evidence" value="ECO:0007669"/>
    <property type="project" value="UniProtKB-KW"/>
</dbReference>
<evidence type="ECO:0000313" key="7">
    <source>
        <dbReference type="EMBL" id="RHJ88142.1"/>
    </source>
</evidence>
<dbReference type="AlphaFoldDB" id="A0A415E3D0"/>
<feature type="transmembrane region" description="Helical" evidence="6">
    <location>
        <begin position="12"/>
        <end position="27"/>
    </location>
</feature>
<comment type="similarity">
    <text evidence="6">Belongs to the LPG synthase family.</text>
</comment>
<reference evidence="7 8" key="1">
    <citation type="submission" date="2018-08" db="EMBL/GenBank/DDBJ databases">
        <title>A genome reference for cultivated species of the human gut microbiota.</title>
        <authorList>
            <person name="Zou Y."/>
            <person name="Xue W."/>
            <person name="Luo G."/>
        </authorList>
    </citation>
    <scope>NUCLEOTIDE SEQUENCE [LARGE SCALE GENOMIC DNA]</scope>
    <source>
        <strain evidence="7 8">AM07-24</strain>
    </source>
</reference>
<organism evidence="7 8">
    <name type="scientific">Emergencia timonensis</name>
    <dbReference type="NCBI Taxonomy" id="1776384"/>
    <lineage>
        <taxon>Bacteria</taxon>
        <taxon>Bacillati</taxon>
        <taxon>Bacillota</taxon>
        <taxon>Clostridia</taxon>
        <taxon>Peptostreptococcales</taxon>
        <taxon>Anaerovoracaceae</taxon>
        <taxon>Emergencia</taxon>
    </lineage>
</organism>
<keyword evidence="6" id="KW-0443">Lipid metabolism</keyword>
<evidence type="ECO:0000256" key="6">
    <source>
        <dbReference type="RuleBase" id="RU363042"/>
    </source>
</evidence>